<evidence type="ECO:0000256" key="2">
    <source>
        <dbReference type="SAM" id="SignalP"/>
    </source>
</evidence>
<dbReference type="Proteomes" id="UP000256478">
    <property type="component" value="Unassembled WGS sequence"/>
</dbReference>
<evidence type="ECO:0000256" key="1">
    <source>
        <dbReference type="PROSITE-ProRule" id="PRU00339"/>
    </source>
</evidence>
<feature type="signal peptide" evidence="2">
    <location>
        <begin position="1"/>
        <end position="24"/>
    </location>
</feature>
<evidence type="ECO:0000313" key="3">
    <source>
        <dbReference type="EMBL" id="REL27346.1"/>
    </source>
</evidence>
<gene>
    <name evidence="3" type="ORF">DXX93_12745</name>
</gene>
<dbReference type="Pfam" id="PF16068">
    <property type="entry name" value="DUF4810"/>
    <property type="match status" value="1"/>
</dbReference>
<dbReference type="InterPro" id="IPR019734">
    <property type="entry name" value="TPR_rpt"/>
</dbReference>
<sequence>MKGIKMNKSLLTATLLGSLLTGCATTKTQYYWGEYEQLIYQTYHTPGEATPIVQIEKLEADISKAAEAGMPIPPGLYAHLGLMYASNGNKSMALASLQKEKELYPESATFIDGLIKRSSENG</sequence>
<name>A0A3E0TRU5_9GAMM</name>
<protein>
    <submittedName>
        <fullName evidence="3">DUF4810 domain-containing protein</fullName>
    </submittedName>
</protein>
<accession>A0A3E0TRU5</accession>
<dbReference type="PROSITE" id="PS51257">
    <property type="entry name" value="PROKAR_LIPOPROTEIN"/>
    <property type="match status" value="1"/>
</dbReference>
<reference evidence="3 4" key="1">
    <citation type="submission" date="2018-08" db="EMBL/GenBank/DDBJ databases">
        <title>Thalassotalea euphylliae genome.</title>
        <authorList>
            <person name="Summers S."/>
            <person name="Rice S.A."/>
            <person name="Freckelton M.L."/>
            <person name="Nedved B.T."/>
            <person name="Hadfield M.G."/>
        </authorList>
    </citation>
    <scope>NUCLEOTIDE SEQUENCE [LARGE SCALE GENOMIC DNA]</scope>
    <source>
        <strain evidence="3 4">H1</strain>
    </source>
</reference>
<feature type="repeat" description="TPR" evidence="1">
    <location>
        <begin position="74"/>
        <end position="107"/>
    </location>
</feature>
<dbReference type="PROSITE" id="PS50005">
    <property type="entry name" value="TPR"/>
    <property type="match status" value="1"/>
</dbReference>
<dbReference type="EMBL" id="QUOU01000001">
    <property type="protein sequence ID" value="REL27346.1"/>
    <property type="molecule type" value="Genomic_DNA"/>
</dbReference>
<comment type="caution">
    <text evidence="3">The sequence shown here is derived from an EMBL/GenBank/DDBJ whole genome shotgun (WGS) entry which is preliminary data.</text>
</comment>
<dbReference type="PIRSF" id="PIRSF020555">
    <property type="entry name" value="UCP020555"/>
    <property type="match status" value="1"/>
</dbReference>
<dbReference type="OrthoDB" id="9800218at2"/>
<feature type="chain" id="PRO_5017606275" evidence="2">
    <location>
        <begin position="25"/>
        <end position="122"/>
    </location>
</feature>
<organism evidence="3 4">
    <name type="scientific">Thalassotalea euphylliae</name>
    <dbReference type="NCBI Taxonomy" id="1655234"/>
    <lineage>
        <taxon>Bacteria</taxon>
        <taxon>Pseudomonadati</taxon>
        <taxon>Pseudomonadota</taxon>
        <taxon>Gammaproteobacteria</taxon>
        <taxon>Alteromonadales</taxon>
        <taxon>Colwelliaceae</taxon>
        <taxon>Thalassotalea</taxon>
    </lineage>
</organism>
<evidence type="ECO:0000313" key="4">
    <source>
        <dbReference type="Proteomes" id="UP000256478"/>
    </source>
</evidence>
<proteinExistence type="predicted"/>
<dbReference type="InterPro" id="IPR014508">
    <property type="entry name" value="UCP020555_TPR-like"/>
</dbReference>
<keyword evidence="1" id="KW-0802">TPR repeat</keyword>
<keyword evidence="2" id="KW-0732">Signal</keyword>
<dbReference type="AlphaFoldDB" id="A0A3E0TRU5"/>